<sequence length="581" mass="66117">MLLINLALLDLPINQKQELYDCYNASSYIRLVTIRSKRFYRLYITPTGKPDCSQLPRGVNVTVFANKLIDVNNNFIPTSYVIYNFSYTTTIGINVQCLKCTSDTYLSSDQVIVTIESATQYTKIVMGSVLTEKGLQLNCFQSSRTTIDIDYIQLQVSNSNNCPQLISTSNSNNMKNLISADIFIIYLNGDIDRYEKLEIGTQFKTFRSPPSWGATNTFNATISNIGLKPLKCPIYFILFQLYFQSMGATIMTSIQVNNYTVIQLLKAYSNISLKVQGSSAYVDLTVNSSIVSGSMVYQNYNNQLSALQYDAVQIQFFGYSSRIPSTCVLDGTQVTSSVASYYQEPSMSFTFNEIFHSFQSTRIRINCQNVIESDCEQNLQRFLRTNDSTFQFNMILRYFKNDELVKVMNQNVNQISESCFNGANVVVYKSKVQIQIGANQNSKCNMSGKINISLSAQNESSIITLSYVEFSYDYSVPLTIDQAKLMQEYIKEQTKGYMLQFYINGTVIDFVQVDKMYISQQDLYRNQARKVIYIVGVSSIVICVIQQLAPRIAKTLRRIIVKYFGAELVIINMKETQNYDL</sequence>
<protein>
    <submittedName>
        <fullName evidence="1">Uncharacterized protein</fullName>
    </submittedName>
</protein>
<name>A0AA86PKZ9_9EUKA</name>
<comment type="caution">
    <text evidence="1">The sequence shown here is derived from an EMBL/GenBank/DDBJ whole genome shotgun (WGS) entry which is preliminary data.</text>
</comment>
<keyword evidence="3" id="KW-1185">Reference proteome</keyword>
<dbReference type="AlphaFoldDB" id="A0AA86PKZ9"/>
<gene>
    <name evidence="2" type="ORF">HINF_LOCUS26048</name>
    <name evidence="1" type="ORF">HINF_LOCUS28076</name>
</gene>
<accession>A0AA86PKZ9</accession>
<organism evidence="1">
    <name type="scientific">Hexamita inflata</name>
    <dbReference type="NCBI Taxonomy" id="28002"/>
    <lineage>
        <taxon>Eukaryota</taxon>
        <taxon>Metamonada</taxon>
        <taxon>Diplomonadida</taxon>
        <taxon>Hexamitidae</taxon>
        <taxon>Hexamitinae</taxon>
        <taxon>Hexamita</taxon>
    </lineage>
</organism>
<evidence type="ECO:0000313" key="2">
    <source>
        <dbReference type="EMBL" id="CAL6017552.1"/>
    </source>
</evidence>
<proteinExistence type="predicted"/>
<dbReference type="EMBL" id="CAXDID020000078">
    <property type="protein sequence ID" value="CAL6017552.1"/>
    <property type="molecule type" value="Genomic_DNA"/>
</dbReference>
<dbReference type="Proteomes" id="UP001642409">
    <property type="component" value="Unassembled WGS sequence"/>
</dbReference>
<reference evidence="1" key="1">
    <citation type="submission" date="2023-06" db="EMBL/GenBank/DDBJ databases">
        <authorList>
            <person name="Kurt Z."/>
        </authorList>
    </citation>
    <scope>NUCLEOTIDE SEQUENCE</scope>
</reference>
<evidence type="ECO:0000313" key="1">
    <source>
        <dbReference type="EMBL" id="CAI9940431.1"/>
    </source>
</evidence>
<reference evidence="2 3" key="2">
    <citation type="submission" date="2024-07" db="EMBL/GenBank/DDBJ databases">
        <authorList>
            <person name="Akdeniz Z."/>
        </authorList>
    </citation>
    <scope>NUCLEOTIDE SEQUENCE [LARGE SCALE GENOMIC DNA]</scope>
</reference>
<dbReference type="EMBL" id="CATOUU010000675">
    <property type="protein sequence ID" value="CAI9940431.1"/>
    <property type="molecule type" value="Genomic_DNA"/>
</dbReference>
<evidence type="ECO:0000313" key="3">
    <source>
        <dbReference type="Proteomes" id="UP001642409"/>
    </source>
</evidence>